<dbReference type="AlphaFoldDB" id="A0A4P2Q1G0"/>
<accession>A0A4P2Q1G0</accession>
<reference evidence="1 2" key="1">
    <citation type="submission" date="2015-09" db="EMBL/GenBank/DDBJ databases">
        <title>Sorangium comparison.</title>
        <authorList>
            <person name="Zaburannyi N."/>
            <person name="Bunk B."/>
            <person name="Overmann J."/>
            <person name="Mueller R."/>
        </authorList>
    </citation>
    <scope>NUCLEOTIDE SEQUENCE [LARGE SCALE GENOMIC DNA]</scope>
    <source>
        <strain evidence="1 2">So ceGT47</strain>
    </source>
</reference>
<organism evidence="1 2">
    <name type="scientific">Sorangium cellulosum</name>
    <name type="common">Polyangium cellulosum</name>
    <dbReference type="NCBI Taxonomy" id="56"/>
    <lineage>
        <taxon>Bacteria</taxon>
        <taxon>Pseudomonadati</taxon>
        <taxon>Myxococcota</taxon>
        <taxon>Polyangia</taxon>
        <taxon>Polyangiales</taxon>
        <taxon>Polyangiaceae</taxon>
        <taxon>Sorangium</taxon>
    </lineage>
</organism>
<name>A0A4P2Q1G0_SORCE</name>
<dbReference type="EMBL" id="CP012670">
    <property type="protein sequence ID" value="AUX22778.1"/>
    <property type="molecule type" value="Genomic_DNA"/>
</dbReference>
<evidence type="ECO:0000313" key="1">
    <source>
        <dbReference type="EMBL" id="AUX22778.1"/>
    </source>
</evidence>
<protein>
    <submittedName>
        <fullName evidence="1">Uncharacterized protein</fullName>
    </submittedName>
</protein>
<dbReference type="Proteomes" id="UP000295781">
    <property type="component" value="Chromosome"/>
</dbReference>
<evidence type="ECO:0000313" key="2">
    <source>
        <dbReference type="Proteomes" id="UP000295781"/>
    </source>
</evidence>
<proteinExistence type="predicted"/>
<gene>
    <name evidence="1" type="ORF">SOCEGT47_032880</name>
</gene>
<sequence length="68" mass="7476">MSATSMRRTDRTRESEALSASVLLASRGSSSSHSAYFERDRKVIRRAASWRTALPARGGSGLTMEMAR</sequence>